<dbReference type="EMBL" id="BAABHB010000002">
    <property type="protein sequence ID" value="GAA4400402.1"/>
    <property type="molecule type" value="Genomic_DNA"/>
</dbReference>
<dbReference type="Pfam" id="PF02321">
    <property type="entry name" value="OEP"/>
    <property type="match status" value="2"/>
</dbReference>
<dbReference type="PANTHER" id="PTHR30203:SF24">
    <property type="entry name" value="BLR4935 PROTEIN"/>
    <property type="match status" value="1"/>
</dbReference>
<evidence type="ECO:0000256" key="1">
    <source>
        <dbReference type="ARBA" id="ARBA00007613"/>
    </source>
</evidence>
<dbReference type="Gene3D" id="1.20.1600.10">
    <property type="entry name" value="Outer membrane efflux proteins (OEP)"/>
    <property type="match status" value="1"/>
</dbReference>
<accession>A0ABP8K4J0</accession>
<comment type="caution">
    <text evidence="2">The sequence shown here is derived from an EMBL/GenBank/DDBJ whole genome shotgun (WGS) entry which is preliminary data.</text>
</comment>
<gene>
    <name evidence="2" type="ORF">GCM10023187_13560</name>
</gene>
<evidence type="ECO:0000313" key="3">
    <source>
        <dbReference type="Proteomes" id="UP001500936"/>
    </source>
</evidence>
<proteinExistence type="inferred from homology"/>
<keyword evidence="3" id="KW-1185">Reference proteome</keyword>
<dbReference type="PANTHER" id="PTHR30203">
    <property type="entry name" value="OUTER MEMBRANE CATION EFFLUX PROTEIN"/>
    <property type="match status" value="1"/>
</dbReference>
<name>A0ABP8K4J0_9BACT</name>
<reference evidence="3" key="1">
    <citation type="journal article" date="2019" name="Int. J. Syst. Evol. Microbiol.">
        <title>The Global Catalogue of Microorganisms (GCM) 10K type strain sequencing project: providing services to taxonomists for standard genome sequencing and annotation.</title>
        <authorList>
            <consortium name="The Broad Institute Genomics Platform"/>
            <consortium name="The Broad Institute Genome Sequencing Center for Infectious Disease"/>
            <person name="Wu L."/>
            <person name="Ma J."/>
        </authorList>
    </citation>
    <scope>NUCLEOTIDE SEQUENCE [LARGE SCALE GENOMIC DNA]</scope>
    <source>
        <strain evidence="3">JCM 17925</strain>
    </source>
</reference>
<evidence type="ECO:0000313" key="2">
    <source>
        <dbReference type="EMBL" id="GAA4400402.1"/>
    </source>
</evidence>
<sequence length="405" mass="45943">MVSVGYAQTPRSISLTGALAEARHRNPVLQAEHLTIQATQADVVTAGLRANPTLNNQTLQLAKPSHFPEHTRALNAQNRQVWWQLTKPFNVAGQRQKAVALAEQTVELSRRSYAETERKLLFDVANQWLDAWSAQRNLALIGRAQQTVDSLVSINQVRLRNQVITQTDLLRTQILADQYGLRAQTVRQDYQNQLLQLKRLLNTTDSLAIAATDEVTIWSPGSADSLLALAQRGRADVRVAEQAVEVAERNTRLQEALRVPQPELGILYNPQNSVPYVGFYGTMPLPIFNKNQGEIQKAKVLRLQREQVVQYTHQQVQAEVLTAYRSYQTQRQNLSRYTGILRQADQILSSVRYAYLKGGTTIVDFLEAQRSWLDVQQEYLNTQVEYRRSFIQLLFATGQIQQLAN</sequence>
<dbReference type="Proteomes" id="UP001500936">
    <property type="component" value="Unassembled WGS sequence"/>
</dbReference>
<dbReference type="InterPro" id="IPR010131">
    <property type="entry name" value="MdtP/NodT-like"/>
</dbReference>
<organism evidence="2 3">
    <name type="scientific">Nibrella viscosa</name>
    <dbReference type="NCBI Taxonomy" id="1084524"/>
    <lineage>
        <taxon>Bacteria</taxon>
        <taxon>Pseudomonadati</taxon>
        <taxon>Bacteroidota</taxon>
        <taxon>Cytophagia</taxon>
        <taxon>Cytophagales</taxon>
        <taxon>Spirosomataceae</taxon>
        <taxon>Nibrella</taxon>
    </lineage>
</organism>
<dbReference type="SUPFAM" id="SSF56954">
    <property type="entry name" value="Outer membrane efflux proteins (OEP)"/>
    <property type="match status" value="1"/>
</dbReference>
<protein>
    <submittedName>
        <fullName evidence="2">TolC family protein</fullName>
    </submittedName>
</protein>
<dbReference type="InterPro" id="IPR003423">
    <property type="entry name" value="OMP_efflux"/>
</dbReference>
<comment type="similarity">
    <text evidence="1">Belongs to the outer membrane factor (OMF) (TC 1.B.17) family.</text>
</comment>